<name>A0A345Z2G3_9MOLU</name>
<protein>
    <recommendedName>
        <fullName evidence="4">Transmembrane protein</fullName>
    </recommendedName>
</protein>
<feature type="transmembrane region" description="Helical" evidence="1">
    <location>
        <begin position="381"/>
        <end position="401"/>
    </location>
</feature>
<accession>A0A345Z2G3</accession>
<keyword evidence="1" id="KW-1133">Transmembrane helix</keyword>
<feature type="transmembrane region" description="Helical" evidence="1">
    <location>
        <begin position="66"/>
        <end position="88"/>
    </location>
</feature>
<sequence>MQLSLYALGFATFILFISYTSGSIIAEIMKLRTKNPFANIALGFFSYFATLTILTFPLQLFSALPYVFFIYYTIVLSQLYLIVCVLLFRYWITSTFLSISSLIFVIVVVLIMSVNLFSGKIFGTGDFTSHKGTLLILDTFKNKPISFFNGKNPVNNLGYKVLQSWYALQMGMIIITKATPNDYFQLINSFNFIIDAFIVASIFMVVITRFNDVEHQGYRQFGVFMTIFYIIGLKFFLGYVGLKLFNEMTYFVYLIFYALTLLISYSNHKFREHNLPLVIGFILGSYISFSWENSYPIIFLLYAIVFALQRISQNNYTKDIIKISLFPLINLVFFNFFEKLYFQSAFFGAIVLLFFIVIYFMAKKYSRIIKFETSFDKNNNFFVLFLPLLFAGLSVMFILAAHEDLILMFMNYLSFIYNWTIFIEIPKARQWIALVLTIILLAFSLSWVFIRKNISTSKLSTISDLTAISFITFYNPLVIKFVSIIYKDFVKLNGTIMAVLFVHLACVGIYTLTNMLGNYLSKKTIAPSPKVRHKRNIYEIN</sequence>
<feature type="transmembrane region" description="Helical" evidence="1">
    <location>
        <begin position="248"/>
        <end position="266"/>
    </location>
</feature>
<evidence type="ECO:0000256" key="1">
    <source>
        <dbReference type="SAM" id="Phobius"/>
    </source>
</evidence>
<dbReference type="AlphaFoldDB" id="A0A345Z2G3"/>
<dbReference type="Proteomes" id="UP000254792">
    <property type="component" value="Chromosome"/>
</dbReference>
<organism evidence="2 3">
    <name type="scientific">Spiroplasma alleghenense</name>
    <dbReference type="NCBI Taxonomy" id="216931"/>
    <lineage>
        <taxon>Bacteria</taxon>
        <taxon>Bacillati</taxon>
        <taxon>Mycoplasmatota</taxon>
        <taxon>Mollicutes</taxon>
        <taxon>Entomoplasmatales</taxon>
        <taxon>Spiroplasmataceae</taxon>
        <taxon>Spiroplasma</taxon>
    </lineage>
</organism>
<dbReference type="OrthoDB" id="387555at2"/>
<keyword evidence="1" id="KW-0812">Transmembrane</keyword>
<feature type="transmembrane region" description="Helical" evidence="1">
    <location>
        <begin position="319"/>
        <end position="337"/>
    </location>
</feature>
<evidence type="ECO:0000313" key="3">
    <source>
        <dbReference type="Proteomes" id="UP000254792"/>
    </source>
</evidence>
<feature type="transmembrane region" description="Helical" evidence="1">
    <location>
        <begin position="343"/>
        <end position="361"/>
    </location>
</feature>
<feature type="transmembrane region" description="Helical" evidence="1">
    <location>
        <begin position="190"/>
        <end position="210"/>
    </location>
</feature>
<dbReference type="RefSeq" id="WP_115557720.1">
    <property type="nucleotide sequence ID" value="NZ_CP031376.1"/>
</dbReference>
<proteinExistence type="predicted"/>
<dbReference type="KEGG" id="salx:SALLE_v1c01160"/>
<keyword evidence="3" id="KW-1185">Reference proteome</keyword>
<feature type="transmembrane region" description="Helical" evidence="1">
    <location>
        <begin position="6"/>
        <end position="25"/>
    </location>
</feature>
<feature type="transmembrane region" description="Helical" evidence="1">
    <location>
        <begin position="37"/>
        <end position="60"/>
    </location>
</feature>
<evidence type="ECO:0000313" key="2">
    <source>
        <dbReference type="EMBL" id="AXK50792.1"/>
    </source>
</evidence>
<gene>
    <name evidence="2" type="ORF">SALLE_v1c01160</name>
</gene>
<feature type="transmembrane region" description="Helical" evidence="1">
    <location>
        <begin position="295"/>
        <end position="312"/>
    </location>
</feature>
<feature type="transmembrane region" description="Helical" evidence="1">
    <location>
        <begin position="222"/>
        <end position="242"/>
    </location>
</feature>
<dbReference type="EMBL" id="CP031376">
    <property type="protein sequence ID" value="AXK50792.1"/>
    <property type="molecule type" value="Genomic_DNA"/>
</dbReference>
<reference evidence="2 3" key="1">
    <citation type="submission" date="2018-07" db="EMBL/GenBank/DDBJ databases">
        <title>Complete genome sequence of Spiroplasma alleghenense PLHS-1 (ATCC 51752).</title>
        <authorList>
            <person name="Chou L."/>
            <person name="Lee T.-Y."/>
            <person name="Tsai Y.-M."/>
            <person name="Kuo C.-H."/>
        </authorList>
    </citation>
    <scope>NUCLEOTIDE SEQUENCE [LARGE SCALE GENOMIC DNA]</scope>
    <source>
        <strain evidence="2 3">PLHS-1</strain>
    </source>
</reference>
<evidence type="ECO:0008006" key="4">
    <source>
        <dbReference type="Google" id="ProtNLM"/>
    </source>
</evidence>
<feature type="transmembrane region" description="Helical" evidence="1">
    <location>
        <begin position="95"/>
        <end position="117"/>
    </location>
</feature>
<feature type="transmembrane region" description="Helical" evidence="1">
    <location>
        <begin position="492"/>
        <end position="513"/>
    </location>
</feature>
<feature type="transmembrane region" description="Helical" evidence="1">
    <location>
        <begin position="431"/>
        <end position="450"/>
    </location>
</feature>
<feature type="transmembrane region" description="Helical" evidence="1">
    <location>
        <begin position="462"/>
        <end position="486"/>
    </location>
</feature>
<keyword evidence="1" id="KW-0472">Membrane</keyword>